<dbReference type="InterPro" id="IPR036390">
    <property type="entry name" value="WH_DNA-bd_sf"/>
</dbReference>
<gene>
    <name evidence="1" type="ORF">Rain11_1722</name>
</gene>
<proteinExistence type="predicted"/>
<sequence>MNGKADIMNELEFEVLDQIYFVESFAKIQQATGIDEATLKNTLKIMIEKGWVKCFLNQFSEVVSSTEGFEENFRNYYYLATKEGLLAHNSR</sequence>
<accession>A0A2N3ID31</accession>
<organism evidence="1 2">
    <name type="scientific">Raineya orbicola</name>
    <dbReference type="NCBI Taxonomy" id="2016530"/>
    <lineage>
        <taxon>Bacteria</taxon>
        <taxon>Pseudomonadati</taxon>
        <taxon>Bacteroidota</taxon>
        <taxon>Cytophagia</taxon>
        <taxon>Cytophagales</taxon>
        <taxon>Raineyaceae</taxon>
        <taxon>Raineya</taxon>
    </lineage>
</organism>
<name>A0A2N3ID31_9BACT</name>
<reference evidence="1 2" key="1">
    <citation type="submission" date="2017-06" db="EMBL/GenBank/DDBJ databases">
        <title>Raineya orbicola gen. nov., sp. nov. a slightly thermophilic bacterium of the phylum Bacteroidetes and the description of Raineyaceae fam. nov.</title>
        <authorList>
            <person name="Albuquerque L."/>
            <person name="Polonia A.R.M."/>
            <person name="Barroso C."/>
            <person name="Froufe H.J.C."/>
            <person name="Lage O."/>
            <person name="Lobo-Da-Cunha A."/>
            <person name="Egas C."/>
            <person name="Da Costa M.S."/>
        </authorList>
    </citation>
    <scope>NUCLEOTIDE SEQUENCE [LARGE SCALE GENOMIC DNA]</scope>
    <source>
        <strain evidence="1 2">SPSPC-11</strain>
    </source>
</reference>
<evidence type="ECO:0008006" key="3">
    <source>
        <dbReference type="Google" id="ProtNLM"/>
    </source>
</evidence>
<comment type="caution">
    <text evidence="1">The sequence shown here is derived from an EMBL/GenBank/DDBJ whole genome shotgun (WGS) entry which is preliminary data.</text>
</comment>
<evidence type="ECO:0000313" key="1">
    <source>
        <dbReference type="EMBL" id="PKQ68254.1"/>
    </source>
</evidence>
<dbReference type="EMBL" id="NKXO01000026">
    <property type="protein sequence ID" value="PKQ68254.1"/>
    <property type="molecule type" value="Genomic_DNA"/>
</dbReference>
<dbReference type="Proteomes" id="UP000233387">
    <property type="component" value="Unassembled WGS sequence"/>
</dbReference>
<dbReference type="AlphaFoldDB" id="A0A2N3ID31"/>
<keyword evidence="2" id="KW-1185">Reference proteome</keyword>
<dbReference type="SUPFAM" id="SSF46785">
    <property type="entry name" value="Winged helix' DNA-binding domain"/>
    <property type="match status" value="1"/>
</dbReference>
<protein>
    <recommendedName>
        <fullName evidence="3">MarR family transcriptional regulator</fullName>
    </recommendedName>
</protein>
<evidence type="ECO:0000313" key="2">
    <source>
        <dbReference type="Proteomes" id="UP000233387"/>
    </source>
</evidence>